<reference evidence="2 3" key="1">
    <citation type="submission" date="2019-03" db="EMBL/GenBank/DDBJ databases">
        <title>Genomic Encyclopedia of Type Strains, Phase IV (KMG-IV): sequencing the most valuable type-strain genomes for metagenomic binning, comparative biology and taxonomic classification.</title>
        <authorList>
            <person name="Goeker M."/>
        </authorList>
    </citation>
    <scope>NUCLEOTIDE SEQUENCE [LARGE SCALE GENOMIC DNA]</scope>
    <source>
        <strain evidence="2 3">DSM 100059</strain>
    </source>
</reference>
<proteinExistence type="predicted"/>
<keyword evidence="1" id="KW-0732">Signal</keyword>
<organism evidence="2 3">
    <name type="scientific">Dinghuibacter silviterrae</name>
    <dbReference type="NCBI Taxonomy" id="1539049"/>
    <lineage>
        <taxon>Bacteria</taxon>
        <taxon>Pseudomonadati</taxon>
        <taxon>Bacteroidota</taxon>
        <taxon>Chitinophagia</taxon>
        <taxon>Chitinophagales</taxon>
        <taxon>Chitinophagaceae</taxon>
        <taxon>Dinghuibacter</taxon>
    </lineage>
</organism>
<evidence type="ECO:0000256" key="1">
    <source>
        <dbReference type="SAM" id="SignalP"/>
    </source>
</evidence>
<feature type="signal peptide" evidence="1">
    <location>
        <begin position="1"/>
        <end position="23"/>
    </location>
</feature>
<dbReference type="Proteomes" id="UP000294498">
    <property type="component" value="Unassembled WGS sequence"/>
</dbReference>
<protein>
    <recommendedName>
        <fullName evidence="4">Lipoprotein</fullName>
    </recommendedName>
</protein>
<gene>
    <name evidence="2" type="ORF">EDB95_4851</name>
</gene>
<accession>A0A4R8DI97</accession>
<evidence type="ECO:0000313" key="3">
    <source>
        <dbReference type="Proteomes" id="UP000294498"/>
    </source>
</evidence>
<dbReference type="AlphaFoldDB" id="A0A4R8DI97"/>
<keyword evidence="3" id="KW-1185">Reference proteome</keyword>
<sequence length="234" mass="26072">MRIRPVYLLLALGLSACHRTPSAFDTQKLLGTYGGNMGKGVLSLTLNYINGDIVSGFDIHQGARRNVNGHLQAEGDHFAFTLNEPGDHPNDGIFSFTFDTAKLRITGDWKPQHPEKASEQKIRLHFVVALDSPYSSNSISGTWNVGADSLLVFNDDGYCEYNFYKHAEDSTSQVNTVRGNYVKTGNTIRIDWEKNPFTPARQMTLKVVMQPMGDPGDSVRQLKGNGWVLEEMMD</sequence>
<evidence type="ECO:0008006" key="4">
    <source>
        <dbReference type="Google" id="ProtNLM"/>
    </source>
</evidence>
<feature type="chain" id="PRO_5020556687" description="Lipoprotein" evidence="1">
    <location>
        <begin position="24"/>
        <end position="234"/>
    </location>
</feature>
<dbReference type="EMBL" id="SODV01000002">
    <property type="protein sequence ID" value="TDW97014.1"/>
    <property type="molecule type" value="Genomic_DNA"/>
</dbReference>
<name>A0A4R8DI97_9BACT</name>
<dbReference type="PROSITE" id="PS51257">
    <property type="entry name" value="PROKAR_LIPOPROTEIN"/>
    <property type="match status" value="1"/>
</dbReference>
<evidence type="ECO:0000313" key="2">
    <source>
        <dbReference type="EMBL" id="TDW97014.1"/>
    </source>
</evidence>
<comment type="caution">
    <text evidence="2">The sequence shown here is derived from an EMBL/GenBank/DDBJ whole genome shotgun (WGS) entry which is preliminary data.</text>
</comment>
<dbReference type="RefSeq" id="WP_133998480.1">
    <property type="nucleotide sequence ID" value="NZ_SODV01000002.1"/>
</dbReference>
<dbReference type="OrthoDB" id="353549at2"/>